<reference evidence="3 4" key="1">
    <citation type="submission" date="2021-06" db="EMBL/GenBank/DDBJ databases">
        <authorList>
            <person name="Palmer J.M."/>
        </authorList>
    </citation>
    <scope>NUCLEOTIDE SEQUENCE [LARGE SCALE GENOMIC DNA]</scope>
    <source>
        <strain evidence="3 4">XC_2019</strain>
        <tissue evidence="3">Muscle</tissue>
    </source>
</reference>
<dbReference type="InterPro" id="IPR030395">
    <property type="entry name" value="GP_PDE_dom"/>
</dbReference>
<feature type="non-terminal residue" evidence="3">
    <location>
        <position position="1"/>
    </location>
</feature>
<dbReference type="EMBL" id="JAHRIN010060977">
    <property type="protein sequence ID" value="MEQ2213090.1"/>
    <property type="molecule type" value="Genomic_DNA"/>
</dbReference>
<evidence type="ECO:0000313" key="4">
    <source>
        <dbReference type="Proteomes" id="UP001434883"/>
    </source>
</evidence>
<dbReference type="Gene3D" id="3.20.20.190">
    <property type="entry name" value="Phosphatidylinositol (PI) phosphodiesterase"/>
    <property type="match status" value="1"/>
</dbReference>
<proteinExistence type="inferred from homology"/>
<evidence type="ECO:0000256" key="1">
    <source>
        <dbReference type="ARBA" id="ARBA00007277"/>
    </source>
</evidence>
<name>A0ABV0RXT3_9TELE</name>
<accession>A0ABV0RXT3</accession>
<comment type="caution">
    <text evidence="3">The sequence shown here is derived from an EMBL/GenBank/DDBJ whole genome shotgun (WGS) entry which is preliminary data.</text>
</comment>
<dbReference type="Proteomes" id="UP001434883">
    <property type="component" value="Unassembled WGS sequence"/>
</dbReference>
<feature type="domain" description="GP-PDE" evidence="2">
    <location>
        <begin position="1"/>
        <end position="111"/>
    </location>
</feature>
<protein>
    <submittedName>
        <fullName evidence="3">Glycerophosphocholine phosphodiesterase</fullName>
    </submittedName>
</protein>
<keyword evidence="4" id="KW-1185">Reference proteome</keyword>
<sequence>ASRNGATGVELDLEFSADGIPILMHDDTVDRTTNGSGPLSMMSFSELRRLDAAAKHRFRSKFVDEKIPTLEEAVKECIKLQLTIYFDVKGHPDEVHPTKLAHIIKDMQPMS</sequence>
<evidence type="ECO:0000259" key="2">
    <source>
        <dbReference type="PROSITE" id="PS51704"/>
    </source>
</evidence>
<dbReference type="SUPFAM" id="SSF51695">
    <property type="entry name" value="PLC-like phosphodiesterases"/>
    <property type="match status" value="1"/>
</dbReference>
<dbReference type="PROSITE" id="PS51704">
    <property type="entry name" value="GP_PDE"/>
    <property type="match status" value="1"/>
</dbReference>
<organism evidence="3 4">
    <name type="scientific">Xenoophorus captivus</name>
    <dbReference type="NCBI Taxonomy" id="1517983"/>
    <lineage>
        <taxon>Eukaryota</taxon>
        <taxon>Metazoa</taxon>
        <taxon>Chordata</taxon>
        <taxon>Craniata</taxon>
        <taxon>Vertebrata</taxon>
        <taxon>Euteleostomi</taxon>
        <taxon>Actinopterygii</taxon>
        <taxon>Neopterygii</taxon>
        <taxon>Teleostei</taxon>
        <taxon>Neoteleostei</taxon>
        <taxon>Acanthomorphata</taxon>
        <taxon>Ovalentaria</taxon>
        <taxon>Atherinomorphae</taxon>
        <taxon>Cyprinodontiformes</taxon>
        <taxon>Goodeidae</taxon>
        <taxon>Xenoophorus</taxon>
    </lineage>
</organism>
<dbReference type="Pfam" id="PF03009">
    <property type="entry name" value="GDPD"/>
    <property type="match status" value="1"/>
</dbReference>
<gene>
    <name evidence="3" type="primary">GDE1</name>
    <name evidence="3" type="ORF">XENOCAPTIV_009653</name>
</gene>
<dbReference type="PANTHER" id="PTHR46320:SF1">
    <property type="entry name" value="GLYCEROPHOSPHODIESTER PHOSPHODIESTERASE 1"/>
    <property type="match status" value="1"/>
</dbReference>
<dbReference type="PANTHER" id="PTHR46320">
    <property type="entry name" value="GLYCEROPHOSPHODIESTER PHOSPHODIESTERASE 1"/>
    <property type="match status" value="1"/>
</dbReference>
<comment type="similarity">
    <text evidence="1">Belongs to the glycerophosphoryl diester phosphodiesterase family.</text>
</comment>
<evidence type="ECO:0000313" key="3">
    <source>
        <dbReference type="EMBL" id="MEQ2213090.1"/>
    </source>
</evidence>
<dbReference type="InterPro" id="IPR017946">
    <property type="entry name" value="PLC-like_Pdiesterase_TIM-brl"/>
</dbReference>